<dbReference type="InterPro" id="IPR012674">
    <property type="entry name" value="Calycin"/>
</dbReference>
<keyword evidence="2" id="KW-0449">Lipoprotein</keyword>
<name>A0A238UZ12_9RHOB</name>
<evidence type="ECO:0000313" key="2">
    <source>
        <dbReference type="EMBL" id="SNR27256.1"/>
    </source>
</evidence>
<proteinExistence type="predicted"/>
<organism evidence="2 3">
    <name type="scientific">Puniceibacterium sediminis</name>
    <dbReference type="NCBI Taxonomy" id="1608407"/>
    <lineage>
        <taxon>Bacteria</taxon>
        <taxon>Pseudomonadati</taxon>
        <taxon>Pseudomonadota</taxon>
        <taxon>Alphaproteobacteria</taxon>
        <taxon>Rhodobacterales</taxon>
        <taxon>Paracoccaceae</taxon>
        <taxon>Puniceibacterium</taxon>
    </lineage>
</organism>
<dbReference type="RefSeq" id="WP_245840597.1">
    <property type="nucleotide sequence ID" value="NZ_FZNN01000001.1"/>
</dbReference>
<feature type="domain" description="Lipocalin/cytosolic fatty-acid binding" evidence="1">
    <location>
        <begin position="55"/>
        <end position="129"/>
    </location>
</feature>
<evidence type="ECO:0000313" key="3">
    <source>
        <dbReference type="Proteomes" id="UP000198417"/>
    </source>
</evidence>
<keyword evidence="3" id="KW-1185">Reference proteome</keyword>
<reference evidence="2 3" key="1">
    <citation type="submission" date="2017-06" db="EMBL/GenBank/DDBJ databases">
        <authorList>
            <person name="Kim H.J."/>
            <person name="Triplett B.A."/>
        </authorList>
    </citation>
    <scope>NUCLEOTIDE SEQUENCE [LARGE SCALE GENOMIC DNA]</scope>
    <source>
        <strain evidence="2 3">DSM 29052</strain>
    </source>
</reference>
<dbReference type="Pfam" id="PF08212">
    <property type="entry name" value="Lipocalin_2"/>
    <property type="match status" value="1"/>
</dbReference>
<sequence>MPLRNPSTLVASQVDVTTARLSGDWVVVQGAGLPVGTQVRIASDQMRTMTPTQTLVTSFVARGQGRYETEDGPLWVHWLDGGNRTAAIGDPAGNRVWIMDRTSASSPDRIQAAREILDWYGYDLTRLDRQ</sequence>
<dbReference type="EMBL" id="FZNN01000001">
    <property type="protein sequence ID" value="SNR27256.1"/>
    <property type="molecule type" value="Genomic_DNA"/>
</dbReference>
<protein>
    <submittedName>
        <fullName evidence="2">Apolipoprotein D and lipocalin family protein</fullName>
    </submittedName>
</protein>
<dbReference type="Proteomes" id="UP000198417">
    <property type="component" value="Unassembled WGS sequence"/>
</dbReference>
<dbReference type="InterPro" id="IPR000566">
    <property type="entry name" value="Lipocln_cytosolic_FA-bd_dom"/>
</dbReference>
<dbReference type="Gene3D" id="2.40.128.20">
    <property type="match status" value="1"/>
</dbReference>
<accession>A0A238UZ12</accession>
<dbReference type="SUPFAM" id="SSF50814">
    <property type="entry name" value="Lipocalins"/>
    <property type="match status" value="1"/>
</dbReference>
<dbReference type="AlphaFoldDB" id="A0A238UZ12"/>
<gene>
    <name evidence="2" type="ORF">SAMN06265370_101353</name>
</gene>
<evidence type="ECO:0000259" key="1">
    <source>
        <dbReference type="Pfam" id="PF08212"/>
    </source>
</evidence>